<evidence type="ECO:0000313" key="1">
    <source>
        <dbReference type="EMBL" id="CCA18291.1"/>
    </source>
</evidence>
<accession>F0WAW9</accession>
<organism evidence="1">
    <name type="scientific">Albugo laibachii Nc14</name>
    <dbReference type="NCBI Taxonomy" id="890382"/>
    <lineage>
        <taxon>Eukaryota</taxon>
        <taxon>Sar</taxon>
        <taxon>Stramenopiles</taxon>
        <taxon>Oomycota</taxon>
        <taxon>Peronosporomycetes</taxon>
        <taxon>Albuginales</taxon>
        <taxon>Albuginaceae</taxon>
        <taxon>Albugo</taxon>
    </lineage>
</organism>
<reference evidence="1" key="1">
    <citation type="journal article" date="2011" name="PLoS Biol.">
        <title>Gene gain and loss during evolution of obligate parasitism in the white rust pathogen of Arabidopsis thaliana.</title>
        <authorList>
            <person name="Kemen E."/>
            <person name="Gardiner A."/>
            <person name="Schultz-Larsen T."/>
            <person name="Kemen A.C."/>
            <person name="Balmuth A.L."/>
            <person name="Robert-Seilaniantz A."/>
            <person name="Bailey K."/>
            <person name="Holub E."/>
            <person name="Studholme D.J."/>
            <person name="Maclean D."/>
            <person name="Jones J.D."/>
        </authorList>
    </citation>
    <scope>NUCLEOTIDE SEQUENCE</scope>
</reference>
<proteinExistence type="predicted"/>
<sequence length="370" mass="41981">MLSFEKAIDLVRNVTHQSVARPDIRTVQGHTWQTTDSNTLDAPASKQQRRRFVKPGVAGFEAHIHRRRFGRRLFHISVTEDSGNVNLAEKNEKEDTEVSSFSMFMRNVNEPGRPDLLNAELSEAGQNSGNEDNYTMEEVDVDSPIESQNEFTLDPSIQSISLKRSCRGSRNLLSHSPNFERPQAKSNALVESILACPDLLEDHSSDSDSPDSCAESRIDTVSLLVDDDDDDIVETAFQKVYDPDFDRLTSGTCRRKPQDIKISYDATDDNLVTFLGGFRGHGKCTRKVNRSGAIRGNRRKMTEERRCSFEFHCRLNEAFDRIPLEFRDNTTCHEKGEDSIHVVKIGCRSVTFDSQPHIRYFEVEDTSISQ</sequence>
<dbReference type="EMBL" id="FR824095">
    <property type="protein sequence ID" value="CCA18435.1"/>
    <property type="molecule type" value="Genomic_DNA"/>
</dbReference>
<gene>
    <name evidence="1" type="primary">AlNc14C48G3830</name>
    <name evidence="2" type="synonym">AlNc14C50G3959</name>
    <name evidence="1" type="ORF">ALNC14_044340</name>
    <name evidence="2" type="ORF">ALNC14_045780</name>
</gene>
<protein>
    <submittedName>
        <fullName evidence="1">AlNc14C48G3830 protein</fullName>
    </submittedName>
    <submittedName>
        <fullName evidence="2">AlNc14C50G3959 protein</fullName>
    </submittedName>
</protein>
<dbReference type="AlphaFoldDB" id="F0WAW9"/>
<dbReference type="EMBL" id="FR824093">
    <property type="protein sequence ID" value="CCA18291.1"/>
    <property type="molecule type" value="Genomic_DNA"/>
</dbReference>
<dbReference type="HOGENOM" id="CLU_748893_0_0_1"/>
<name>F0WAW9_9STRA</name>
<evidence type="ECO:0000313" key="2">
    <source>
        <dbReference type="EMBL" id="CCA18435.1"/>
    </source>
</evidence>
<reference evidence="1" key="2">
    <citation type="submission" date="2011-02" db="EMBL/GenBank/DDBJ databases">
        <authorList>
            <person name="MacLean D."/>
        </authorList>
    </citation>
    <scope>NUCLEOTIDE SEQUENCE</scope>
</reference>